<protein>
    <recommendedName>
        <fullName evidence="3">ATP/GTP-binding protein</fullName>
    </recommendedName>
</protein>
<evidence type="ECO:0008006" key="3">
    <source>
        <dbReference type="Google" id="ProtNLM"/>
    </source>
</evidence>
<organism evidence="1 2">
    <name type="scientific">[Mycobacterium] wendilense</name>
    <dbReference type="NCBI Taxonomy" id="3064284"/>
    <lineage>
        <taxon>Bacteria</taxon>
        <taxon>Bacillati</taxon>
        <taxon>Actinomycetota</taxon>
        <taxon>Actinomycetes</taxon>
        <taxon>Mycobacteriales</taxon>
        <taxon>Mycobacteriaceae</taxon>
        <taxon>Mycolicibacter</taxon>
    </lineage>
</organism>
<dbReference type="Proteomes" id="UP001190466">
    <property type="component" value="Chromosome"/>
</dbReference>
<evidence type="ECO:0000313" key="1">
    <source>
        <dbReference type="EMBL" id="CAJ1581101.1"/>
    </source>
</evidence>
<keyword evidence="2" id="KW-1185">Reference proteome</keyword>
<reference evidence="1 2" key="1">
    <citation type="submission" date="2023-08" db="EMBL/GenBank/DDBJ databases">
        <authorList>
            <person name="Folkvardsen B D."/>
            <person name="Norman A."/>
        </authorList>
    </citation>
    <scope>NUCLEOTIDE SEQUENCE [LARGE SCALE GENOMIC DNA]</scope>
    <source>
        <strain evidence="1 2">Mu0050</strain>
    </source>
</reference>
<gene>
    <name evidence="1" type="ORF">MU0050_001372</name>
</gene>
<name>A0ABM9MBE9_9MYCO</name>
<proteinExistence type="predicted"/>
<evidence type="ECO:0000313" key="2">
    <source>
        <dbReference type="Proteomes" id="UP001190466"/>
    </source>
</evidence>
<dbReference type="EMBL" id="OY726395">
    <property type="protein sequence ID" value="CAJ1581101.1"/>
    <property type="molecule type" value="Genomic_DNA"/>
</dbReference>
<accession>A0ABM9MBE9</accession>
<sequence length="83" mass="9434">MPLGGRRIETGADGYDYEVRVVTAARATKTYRCPGCDQEIRPGVAHVLAWPADLGESAVEDRRHWHTPCWDKRANRGPTRRWS</sequence>